<dbReference type="Pfam" id="PF10118">
    <property type="entry name" value="Metal_hydrol"/>
    <property type="match status" value="1"/>
</dbReference>
<protein>
    <recommendedName>
        <fullName evidence="3">Metal-dependent hydrolase</fullName>
    </recommendedName>
</protein>
<sequence>MNALVQHTPLDVVVRSNLDFKLDDIPRFWFGDDPFRTRIFDALSLTFPEGERYFIESVRLFRDKIEDPELQQKVKDFIRQEAQHGIAHDKMNALMKAQGMPLDAFTARLKKIFRFELTKRSPQYNIAMTAAAEHLTALMAETFYHNKNVLAEAHPYARALFAWHAIEEMEHRDVAFDVMKQVGEVPEATRKFALAFTTVLMFGFTMYRANVMLDHDGFSRRERFNMFRKGLPWFFGKQGIMTRMKSEYLDWFNKDFHPSQHPVIHQYDVWLKVYEETGDPIKAGHAFWQAGY</sequence>
<dbReference type="PIRSF" id="PIRSF007580">
    <property type="entry name" value="UCP07580"/>
    <property type="match status" value="1"/>
</dbReference>
<dbReference type="OrthoDB" id="4760165at2"/>
<dbReference type="SUPFAM" id="SSF47240">
    <property type="entry name" value="Ferritin-like"/>
    <property type="match status" value="1"/>
</dbReference>
<dbReference type="AlphaFoldDB" id="A0A1G6HKF3"/>
<dbReference type="RefSeq" id="WP_092616928.1">
    <property type="nucleotide sequence ID" value="NZ_FMYK01000002.1"/>
</dbReference>
<dbReference type="PANTHER" id="PTHR39456">
    <property type="entry name" value="METAL-DEPENDENT HYDROLASE"/>
    <property type="match status" value="1"/>
</dbReference>
<evidence type="ECO:0000313" key="2">
    <source>
        <dbReference type="Proteomes" id="UP000242317"/>
    </source>
</evidence>
<reference evidence="2" key="1">
    <citation type="submission" date="2016-09" db="EMBL/GenBank/DDBJ databases">
        <authorList>
            <person name="Varghese N."/>
            <person name="Submissions S."/>
        </authorList>
    </citation>
    <scope>NUCLEOTIDE SEQUENCE [LARGE SCALE GENOMIC DNA]</scope>
    <source>
        <strain evidence="2">ANC 3699</strain>
    </source>
</reference>
<name>A0A1G6HKF3_9GAMM</name>
<proteinExistence type="predicted"/>
<dbReference type="EMBL" id="FMYK01000002">
    <property type="protein sequence ID" value="SDB94807.1"/>
    <property type="molecule type" value="Genomic_DNA"/>
</dbReference>
<dbReference type="InterPro" id="IPR016516">
    <property type="entry name" value="UCP07580"/>
</dbReference>
<dbReference type="PANTHER" id="PTHR39456:SF1">
    <property type="entry name" value="METAL-DEPENDENT HYDROLASE"/>
    <property type="match status" value="1"/>
</dbReference>
<evidence type="ECO:0008006" key="3">
    <source>
        <dbReference type="Google" id="ProtNLM"/>
    </source>
</evidence>
<accession>A0A1G6HKF3</accession>
<dbReference type="InterPro" id="IPR009078">
    <property type="entry name" value="Ferritin-like_SF"/>
</dbReference>
<evidence type="ECO:0000313" key="1">
    <source>
        <dbReference type="EMBL" id="SDB94807.1"/>
    </source>
</evidence>
<keyword evidence="2" id="KW-1185">Reference proteome</keyword>
<gene>
    <name evidence="1" type="ORF">SAMN05421749_102356</name>
</gene>
<organism evidence="1 2">
    <name type="scientific">Acinetobacter marinus</name>
    <dbReference type="NCBI Taxonomy" id="281375"/>
    <lineage>
        <taxon>Bacteria</taxon>
        <taxon>Pseudomonadati</taxon>
        <taxon>Pseudomonadota</taxon>
        <taxon>Gammaproteobacteria</taxon>
        <taxon>Moraxellales</taxon>
        <taxon>Moraxellaceae</taxon>
        <taxon>Acinetobacter</taxon>
    </lineage>
</organism>
<dbReference type="Proteomes" id="UP000242317">
    <property type="component" value="Unassembled WGS sequence"/>
</dbReference>